<evidence type="ECO:0000256" key="1">
    <source>
        <dbReference type="SAM" id="Phobius"/>
    </source>
</evidence>
<keyword evidence="1" id="KW-0812">Transmembrane</keyword>
<protein>
    <submittedName>
        <fullName evidence="3">Two-component system regulatory protein YycI</fullName>
    </submittedName>
</protein>
<name>A0ABZ3EE38_9STAP</name>
<organism evidence="3 4">
    <name type="scientific">Staphylococcus hsinchuensis</name>
    <dbReference type="NCBI Taxonomy" id="3051183"/>
    <lineage>
        <taxon>Bacteria</taxon>
        <taxon>Bacillati</taxon>
        <taxon>Bacillota</taxon>
        <taxon>Bacilli</taxon>
        <taxon>Bacillales</taxon>
        <taxon>Staphylococcaceae</taxon>
        <taxon>Staphylococcus</taxon>
    </lineage>
</organism>
<proteinExistence type="predicted"/>
<feature type="transmembrane region" description="Helical" evidence="1">
    <location>
        <begin position="9"/>
        <end position="26"/>
    </location>
</feature>
<dbReference type="EMBL" id="CP128355">
    <property type="protein sequence ID" value="XAF71122.1"/>
    <property type="molecule type" value="Genomic_DNA"/>
</dbReference>
<gene>
    <name evidence="3" type="primary">yycI</name>
    <name evidence="3" type="ORF">QQM35_03120</name>
</gene>
<feature type="domain" description="Regulatory protein YycH-like" evidence="2">
    <location>
        <begin position="42"/>
        <end position="250"/>
    </location>
</feature>
<dbReference type="Gene3D" id="2.40.128.690">
    <property type="entry name" value="YycH protein, domain 3-like"/>
    <property type="match status" value="1"/>
</dbReference>
<evidence type="ECO:0000313" key="3">
    <source>
        <dbReference type="EMBL" id="XAF71122.1"/>
    </source>
</evidence>
<evidence type="ECO:0000259" key="2">
    <source>
        <dbReference type="Pfam" id="PF09648"/>
    </source>
</evidence>
<reference evidence="3 4" key="1">
    <citation type="journal article" date="2024" name="Pathogens">
        <title>Staphylococcus hsinchuensis sp. nov., Isolated from Soymilk.</title>
        <authorList>
            <person name="Wang Y.T."/>
            <person name="Lin Y.C."/>
            <person name="Hsieh Y.H."/>
            <person name="Lin Y.T."/>
            <person name="Hamada M."/>
            <person name="Chen C.C."/>
            <person name="Liou J.S."/>
            <person name="Lee A.Y."/>
            <person name="Zhang W.L."/>
            <person name="Chen Y.T."/>
            <person name="Huang C.H."/>
        </authorList>
    </citation>
    <scope>NUCLEOTIDE SEQUENCE [LARGE SCALE GENOMIC DNA]</scope>
    <source>
        <strain evidence="3 4">H164</strain>
    </source>
</reference>
<keyword evidence="4" id="KW-1185">Reference proteome</keyword>
<accession>A0ABZ3EE38</accession>
<sequence>MNWKKTKTLLIFVFILVNIMLVFTYIDKVKKSNINDIGKENAVNFHQEGIEIPDKLPSVKNVKMQLVTARSFDFTNFAKSHSDVTRTKSGEAAKGNLSDEIDVGNDQYSDLKSYIQKNVYKGDDYELSKIDDNEVTFEQTYNNYPIMDNVKARLKFKVDSDGKTSSYTQTAMKSIKPSNGANNDKKQVNSAKKAIEQLYFNRYLKRNDEVRNARLGYYTVVEEPNVQVLQANWEIKVNHKGKITTYYVEAASNNPKINKKD</sequence>
<dbReference type="RefSeq" id="WP_251521676.1">
    <property type="nucleotide sequence ID" value="NZ_CP128355.1"/>
</dbReference>
<dbReference type="InterPro" id="IPR018604">
    <property type="entry name" value="YycI-like"/>
</dbReference>
<evidence type="ECO:0000313" key="4">
    <source>
        <dbReference type="Proteomes" id="UP001436297"/>
    </source>
</evidence>
<dbReference type="Proteomes" id="UP001436297">
    <property type="component" value="Chromosome"/>
</dbReference>
<keyword evidence="1" id="KW-0472">Membrane</keyword>
<keyword evidence="1" id="KW-1133">Transmembrane helix</keyword>
<dbReference type="Pfam" id="PF09648">
    <property type="entry name" value="YycI"/>
    <property type="match status" value="1"/>
</dbReference>